<dbReference type="EMBL" id="CAHIKZ030000040">
    <property type="protein sequence ID" value="CAE1144249.1"/>
    <property type="molecule type" value="Genomic_DNA"/>
</dbReference>
<accession>A0A812ANA0</accession>
<feature type="transmembrane region" description="Helical" evidence="1">
    <location>
        <begin position="21"/>
        <end position="39"/>
    </location>
</feature>
<reference evidence="2" key="1">
    <citation type="submission" date="2021-01" db="EMBL/GenBank/DDBJ databases">
        <authorList>
            <person name="Li R."/>
            <person name="Bekaert M."/>
        </authorList>
    </citation>
    <scope>NUCLEOTIDE SEQUENCE</scope>
    <source>
        <strain evidence="2">Farmed</strain>
    </source>
</reference>
<feature type="transmembrane region" description="Helical" evidence="1">
    <location>
        <begin position="98"/>
        <end position="115"/>
    </location>
</feature>
<evidence type="ECO:0000256" key="1">
    <source>
        <dbReference type="SAM" id="Phobius"/>
    </source>
</evidence>
<gene>
    <name evidence="2" type="ORF">SPHA_1458</name>
</gene>
<keyword evidence="1" id="KW-0472">Membrane</keyword>
<dbReference type="AlphaFoldDB" id="A0A812ANA0"/>
<keyword evidence="3" id="KW-1185">Reference proteome</keyword>
<keyword evidence="1" id="KW-1133">Transmembrane helix</keyword>
<protein>
    <submittedName>
        <fullName evidence="2">Uncharacterized protein</fullName>
    </submittedName>
</protein>
<evidence type="ECO:0000313" key="2">
    <source>
        <dbReference type="EMBL" id="CAE1144249.1"/>
    </source>
</evidence>
<dbReference type="Proteomes" id="UP000597762">
    <property type="component" value="Unassembled WGS sequence"/>
</dbReference>
<feature type="transmembrane region" description="Helical" evidence="1">
    <location>
        <begin position="67"/>
        <end position="86"/>
    </location>
</feature>
<proteinExistence type="predicted"/>
<comment type="caution">
    <text evidence="2">The sequence shown here is derived from an EMBL/GenBank/DDBJ whole genome shotgun (WGS) entry which is preliminary data.</text>
</comment>
<organism evidence="2 3">
    <name type="scientific">Acanthosepion pharaonis</name>
    <name type="common">Pharaoh cuttlefish</name>
    <name type="synonym">Sepia pharaonis</name>
    <dbReference type="NCBI Taxonomy" id="158019"/>
    <lineage>
        <taxon>Eukaryota</taxon>
        <taxon>Metazoa</taxon>
        <taxon>Spiralia</taxon>
        <taxon>Lophotrochozoa</taxon>
        <taxon>Mollusca</taxon>
        <taxon>Cephalopoda</taxon>
        <taxon>Coleoidea</taxon>
        <taxon>Decapodiformes</taxon>
        <taxon>Sepiida</taxon>
        <taxon>Sepiina</taxon>
        <taxon>Sepiidae</taxon>
        <taxon>Acanthosepion</taxon>
    </lineage>
</organism>
<evidence type="ECO:0000313" key="3">
    <source>
        <dbReference type="Proteomes" id="UP000597762"/>
    </source>
</evidence>
<keyword evidence="1" id="KW-0812">Transmembrane</keyword>
<feature type="transmembrane region" description="Helical" evidence="1">
    <location>
        <begin position="45"/>
        <end position="62"/>
    </location>
</feature>
<sequence length="137" mass="15401">MLQDQQAIALNKFMVKMRCVHLFYFFISSNFISSFFIFIPVPTAYTGALFLWHIIIVTFNFFNNDPFLAGNSSSTFISIFISTTFAVSPCSSPPSSDVHSASLSLHFALVTYFFCRKTCKDAAHFLSSCSLVAFNLQ</sequence>
<name>A0A812ANA0_ACAPH</name>